<feature type="transmembrane region" description="Helical" evidence="7">
    <location>
        <begin position="201"/>
        <end position="221"/>
    </location>
</feature>
<dbReference type="EMBL" id="CP144089">
    <property type="protein sequence ID" value="WWD04612.1"/>
    <property type="molecule type" value="Genomic_DNA"/>
</dbReference>
<dbReference type="Pfam" id="PF07690">
    <property type="entry name" value="MFS_1"/>
    <property type="match status" value="1"/>
</dbReference>
<evidence type="ECO:0008006" key="10">
    <source>
        <dbReference type="Google" id="ProtNLM"/>
    </source>
</evidence>
<keyword evidence="9" id="KW-1185">Reference proteome</keyword>
<feature type="transmembrane region" description="Helical" evidence="7">
    <location>
        <begin position="365"/>
        <end position="384"/>
    </location>
</feature>
<proteinExistence type="inferred from homology"/>
<dbReference type="InterPro" id="IPR011701">
    <property type="entry name" value="MFS"/>
</dbReference>
<dbReference type="Gene3D" id="1.20.1250.20">
    <property type="entry name" value="MFS general substrate transporter like domains"/>
    <property type="match status" value="1"/>
</dbReference>
<reference evidence="8 9" key="1">
    <citation type="submission" date="2024-01" db="EMBL/GenBank/DDBJ databases">
        <title>Comparative genomics of Cryptococcus and Kwoniella reveals pathogenesis evolution and contrasting modes of karyotype evolution via chromosome fusion or intercentromeric recombination.</title>
        <authorList>
            <person name="Coelho M.A."/>
            <person name="David-Palma M."/>
            <person name="Shea T."/>
            <person name="Bowers K."/>
            <person name="McGinley-Smith S."/>
            <person name="Mohammad A.W."/>
            <person name="Gnirke A."/>
            <person name="Yurkov A.M."/>
            <person name="Nowrousian M."/>
            <person name="Sun S."/>
            <person name="Cuomo C.A."/>
            <person name="Heitman J."/>
        </authorList>
    </citation>
    <scope>NUCLEOTIDE SEQUENCE [LARGE SCALE GENOMIC DNA]</scope>
    <source>
        <strain evidence="8 9">PYCC6329</strain>
    </source>
</reference>
<feature type="transmembrane region" description="Helical" evidence="7">
    <location>
        <begin position="302"/>
        <end position="325"/>
    </location>
</feature>
<dbReference type="PANTHER" id="PTHR43791:SF59">
    <property type="entry name" value="TRANSPORTER, PUTATIVE (AFU_ORTHOLOGUE AFUA_1G06550)-RELATED"/>
    <property type="match status" value="1"/>
</dbReference>
<feature type="transmembrane region" description="Helical" evidence="7">
    <location>
        <begin position="233"/>
        <end position="253"/>
    </location>
</feature>
<dbReference type="GeneID" id="91101487"/>
<comment type="subcellular location">
    <subcellularLocation>
        <location evidence="1">Membrane</location>
        <topology evidence="1">Multi-pass membrane protein</topology>
    </subcellularLocation>
</comment>
<dbReference type="KEGG" id="ker:91101487"/>
<evidence type="ECO:0000256" key="5">
    <source>
        <dbReference type="ARBA" id="ARBA00023136"/>
    </source>
</evidence>
<keyword evidence="4 7" id="KW-1133">Transmembrane helix</keyword>
<dbReference type="FunFam" id="1.20.1250.20:FF:000064">
    <property type="entry name" value="MFS allantoate transporter"/>
    <property type="match status" value="1"/>
</dbReference>
<sequence>MSNADPIIERVASYKEDEKESAIEHVERVEASTAKGRAKKYEDDAAEILRQAGNLEYTVEDDKRVLRKIDRWVLIPMFFTYTLVHLDKNALSYGAVFDLQKETHLVGSQYSWLSSSLYLVQLIIQPLAALALVRLPLAKWVAANVFGWGLSVACMAAAKDFKTLMVCRVFVGVFEAPISPTFMAVSQLWWRRREQTYRNTFWLLSSGFASLVGPLTAFGVGHIHTGTLRPYQSIFIFLGCLTVVIAPIILWAMPDDIKSARFLDVREKAIAVERLRANNTGTKTSHWEWYQCREAFLDPKTYLFGIMLLVTAIPSSGISSFGGLITKGFGFTSFQAILFQIPMAALMVILTTAGTFTINKIKLRFPVIAFITIAPISGAIALIYVDRSKTGALLGAYYLVTIYNCIQPLLYSWANSNAAGTTKQRTIGGVLFVCQCAGNVIGPQVYFAREAPVYHTGLYTDISCWCLLCVLCLFMGFYLKMLNRRQAKRREAAGGHANIQDTSIMTLEEAAEYNKKLAAEGVLANQNAFADLTDFENPDFQYVL</sequence>
<feature type="transmembrane region" description="Helical" evidence="7">
    <location>
        <begin position="337"/>
        <end position="358"/>
    </location>
</feature>
<evidence type="ECO:0000256" key="3">
    <source>
        <dbReference type="ARBA" id="ARBA00022692"/>
    </source>
</evidence>
<dbReference type="AlphaFoldDB" id="A0AAX4KFY0"/>
<dbReference type="GO" id="GO:0016020">
    <property type="term" value="C:membrane"/>
    <property type="evidence" value="ECO:0007669"/>
    <property type="project" value="UniProtKB-SubCell"/>
</dbReference>
<evidence type="ECO:0000313" key="8">
    <source>
        <dbReference type="EMBL" id="WWD04612.1"/>
    </source>
</evidence>
<comment type="similarity">
    <text evidence="6">Belongs to the major facilitator superfamily. Allantoate permease family.</text>
</comment>
<dbReference type="PANTHER" id="PTHR43791">
    <property type="entry name" value="PERMEASE-RELATED"/>
    <property type="match status" value="1"/>
</dbReference>
<dbReference type="SUPFAM" id="SSF103473">
    <property type="entry name" value="MFS general substrate transporter"/>
    <property type="match status" value="1"/>
</dbReference>
<gene>
    <name evidence="8" type="ORF">V865_002683</name>
</gene>
<dbReference type="GO" id="GO:0022857">
    <property type="term" value="F:transmembrane transporter activity"/>
    <property type="evidence" value="ECO:0007669"/>
    <property type="project" value="InterPro"/>
</dbReference>
<feature type="transmembrane region" description="Helical" evidence="7">
    <location>
        <begin position="396"/>
        <end position="414"/>
    </location>
</feature>
<dbReference type="Proteomes" id="UP001358614">
    <property type="component" value="Chromosome 1"/>
</dbReference>
<evidence type="ECO:0000256" key="4">
    <source>
        <dbReference type="ARBA" id="ARBA00022989"/>
    </source>
</evidence>
<organism evidence="8 9">
    <name type="scientific">Kwoniella europaea PYCC6329</name>
    <dbReference type="NCBI Taxonomy" id="1423913"/>
    <lineage>
        <taxon>Eukaryota</taxon>
        <taxon>Fungi</taxon>
        <taxon>Dikarya</taxon>
        <taxon>Basidiomycota</taxon>
        <taxon>Agaricomycotina</taxon>
        <taxon>Tremellomycetes</taxon>
        <taxon>Tremellales</taxon>
        <taxon>Cryptococcaceae</taxon>
        <taxon>Kwoniella</taxon>
    </lineage>
</organism>
<keyword evidence="5 7" id="KW-0472">Membrane</keyword>
<protein>
    <recommendedName>
        <fullName evidence="10">Allantoate transporter</fullName>
    </recommendedName>
</protein>
<dbReference type="InterPro" id="IPR036259">
    <property type="entry name" value="MFS_trans_sf"/>
</dbReference>
<evidence type="ECO:0000256" key="6">
    <source>
        <dbReference type="ARBA" id="ARBA00037968"/>
    </source>
</evidence>
<evidence type="ECO:0000313" key="9">
    <source>
        <dbReference type="Proteomes" id="UP001358614"/>
    </source>
</evidence>
<evidence type="ECO:0000256" key="7">
    <source>
        <dbReference type="SAM" id="Phobius"/>
    </source>
</evidence>
<dbReference type="RefSeq" id="XP_066082579.1">
    <property type="nucleotide sequence ID" value="XM_066226482.1"/>
</dbReference>
<keyword evidence="3 7" id="KW-0812">Transmembrane</keyword>
<accession>A0AAX4KFY0</accession>
<evidence type="ECO:0000256" key="2">
    <source>
        <dbReference type="ARBA" id="ARBA00022448"/>
    </source>
</evidence>
<evidence type="ECO:0000256" key="1">
    <source>
        <dbReference type="ARBA" id="ARBA00004141"/>
    </source>
</evidence>
<feature type="transmembrane region" description="Helical" evidence="7">
    <location>
        <begin position="458"/>
        <end position="479"/>
    </location>
</feature>
<keyword evidence="2" id="KW-0813">Transport</keyword>
<name>A0AAX4KFY0_9TREE</name>
<feature type="transmembrane region" description="Helical" evidence="7">
    <location>
        <begin position="426"/>
        <end position="446"/>
    </location>
</feature>